<dbReference type="Gene3D" id="3.30.470.20">
    <property type="entry name" value="ATP-grasp fold, B domain"/>
    <property type="match status" value="1"/>
</dbReference>
<dbReference type="NCBIfam" id="NF002528">
    <property type="entry name" value="PRK01966.1-4"/>
    <property type="match status" value="1"/>
</dbReference>
<dbReference type="GO" id="GO:0046872">
    <property type="term" value="F:metal ion binding"/>
    <property type="evidence" value="ECO:0007669"/>
    <property type="project" value="UniProtKB-KW"/>
</dbReference>
<name>A0A1A8TLF7_9GAMM</name>
<keyword evidence="13 18" id="KW-0573">Peptidoglycan synthesis</keyword>
<dbReference type="FunFam" id="3.30.1490.20:FF:000007">
    <property type="entry name" value="D-alanine--D-alanine ligase"/>
    <property type="match status" value="1"/>
</dbReference>
<organism evidence="24 25">
    <name type="scientific">Marinomonas spartinae</name>
    <dbReference type="NCBI Taxonomy" id="1792290"/>
    <lineage>
        <taxon>Bacteria</taxon>
        <taxon>Pseudomonadati</taxon>
        <taxon>Pseudomonadota</taxon>
        <taxon>Gammaproteobacteria</taxon>
        <taxon>Oceanospirillales</taxon>
        <taxon>Oceanospirillaceae</taxon>
        <taxon>Marinomonas</taxon>
    </lineage>
</organism>
<dbReference type="SUPFAM" id="SSF56059">
    <property type="entry name" value="Glutathione synthetase ATP-binding domain-like"/>
    <property type="match status" value="1"/>
</dbReference>
<dbReference type="InterPro" id="IPR013815">
    <property type="entry name" value="ATP_grasp_subdomain_1"/>
</dbReference>
<dbReference type="InterPro" id="IPR011761">
    <property type="entry name" value="ATP-grasp"/>
</dbReference>
<comment type="pathway">
    <text evidence="4 18">Cell wall biogenesis; peptidoglycan biosynthesis.</text>
</comment>
<dbReference type="FunFam" id="3.30.470.20:FF:000008">
    <property type="entry name" value="D-alanine--D-alanine ligase"/>
    <property type="match status" value="1"/>
</dbReference>
<dbReference type="NCBIfam" id="NF002525">
    <property type="entry name" value="PRK01966.1-1"/>
    <property type="match status" value="1"/>
</dbReference>
<feature type="active site" evidence="19">
    <location>
        <position position="192"/>
    </location>
</feature>
<dbReference type="PIRSF" id="PIRSF039102">
    <property type="entry name" value="Ddl/VanB"/>
    <property type="match status" value="1"/>
</dbReference>
<feature type="binding site" evidence="20">
    <location>
        <begin position="315"/>
        <end position="316"/>
    </location>
    <ligand>
        <name>ATP</name>
        <dbReference type="ChEBI" id="CHEBI:30616"/>
    </ligand>
</feature>
<feature type="binding site" evidence="21">
    <location>
        <position position="303"/>
    </location>
    <ligand>
        <name>Mg(2+)</name>
        <dbReference type="ChEBI" id="CHEBI:18420"/>
        <label>1</label>
    </ligand>
</feature>
<feature type="binding site" evidence="20">
    <location>
        <begin position="184"/>
        <end position="186"/>
    </location>
    <ligand>
        <name>ATP</name>
        <dbReference type="ChEBI" id="CHEBI:30616"/>
    </ligand>
</feature>
<dbReference type="SUPFAM" id="SSF52440">
    <property type="entry name" value="PreATP-grasp domain"/>
    <property type="match status" value="1"/>
</dbReference>
<dbReference type="Gene3D" id="3.40.50.20">
    <property type="match status" value="1"/>
</dbReference>
<evidence type="ECO:0000256" key="5">
    <source>
        <dbReference type="ARBA" id="ARBA00010871"/>
    </source>
</evidence>
<evidence type="ECO:0000256" key="17">
    <source>
        <dbReference type="ARBA" id="ARBA00060592"/>
    </source>
</evidence>
<feature type="binding site" evidence="20">
    <location>
        <begin position="192"/>
        <end position="193"/>
    </location>
    <ligand>
        <name>ATP</name>
        <dbReference type="ChEBI" id="CHEBI:30616"/>
    </ligand>
</feature>
<evidence type="ECO:0000313" key="24">
    <source>
        <dbReference type="EMBL" id="SBS33599.1"/>
    </source>
</evidence>
<dbReference type="OrthoDB" id="9813261at2"/>
<dbReference type="Pfam" id="PF01820">
    <property type="entry name" value="Dala_Dala_lig_N"/>
    <property type="match status" value="1"/>
</dbReference>
<dbReference type="STRING" id="1792290.MSP8886_02811"/>
<comment type="cofactor">
    <cofactor evidence="1">
        <name>Mn(2+)</name>
        <dbReference type="ChEBI" id="CHEBI:29035"/>
    </cofactor>
</comment>
<accession>A0A1A8TLF7</accession>
<evidence type="ECO:0000313" key="25">
    <source>
        <dbReference type="Proteomes" id="UP000092544"/>
    </source>
</evidence>
<dbReference type="GO" id="GO:0071555">
    <property type="term" value="P:cell wall organization"/>
    <property type="evidence" value="ECO:0007669"/>
    <property type="project" value="UniProtKB-KW"/>
</dbReference>
<dbReference type="InterPro" id="IPR011095">
    <property type="entry name" value="Dala_Dala_lig_C"/>
</dbReference>
<dbReference type="Gene3D" id="3.30.1490.20">
    <property type="entry name" value="ATP-grasp fold, A domain"/>
    <property type="match status" value="1"/>
</dbReference>
<dbReference type="Proteomes" id="UP000092544">
    <property type="component" value="Unassembled WGS sequence"/>
</dbReference>
<evidence type="ECO:0000256" key="2">
    <source>
        <dbReference type="ARBA" id="ARBA00003921"/>
    </source>
</evidence>
<dbReference type="GO" id="GO:0005524">
    <property type="term" value="F:ATP binding"/>
    <property type="evidence" value="ECO:0007669"/>
    <property type="project" value="UniProtKB-UniRule"/>
</dbReference>
<keyword evidence="9 20" id="KW-0547">Nucleotide-binding</keyword>
<evidence type="ECO:0000256" key="1">
    <source>
        <dbReference type="ARBA" id="ARBA00001936"/>
    </source>
</evidence>
<comment type="function">
    <text evidence="2 18">Cell wall formation.</text>
</comment>
<evidence type="ECO:0000256" key="3">
    <source>
        <dbReference type="ARBA" id="ARBA00004496"/>
    </source>
</evidence>
<comment type="pathway">
    <text evidence="17">Glycan biosynthesis.</text>
</comment>
<evidence type="ECO:0000256" key="22">
    <source>
        <dbReference type="PROSITE-ProRule" id="PRU00409"/>
    </source>
</evidence>
<feature type="binding site" evidence="20">
    <location>
        <begin position="222"/>
        <end position="229"/>
    </location>
    <ligand>
        <name>ATP</name>
        <dbReference type="ChEBI" id="CHEBI:30616"/>
    </ligand>
</feature>
<dbReference type="InterPro" id="IPR011127">
    <property type="entry name" value="Dala_Dala_lig_N"/>
</dbReference>
<proteinExistence type="inferred from homology"/>
<evidence type="ECO:0000256" key="13">
    <source>
        <dbReference type="ARBA" id="ARBA00022984"/>
    </source>
</evidence>
<evidence type="ECO:0000256" key="14">
    <source>
        <dbReference type="ARBA" id="ARBA00023211"/>
    </source>
</evidence>
<evidence type="ECO:0000256" key="18">
    <source>
        <dbReference type="HAMAP-Rule" id="MF_00047"/>
    </source>
</evidence>
<comment type="similarity">
    <text evidence="5 18">Belongs to the D-alanine--D-alanine ligase family.</text>
</comment>
<dbReference type="GO" id="GO:0009252">
    <property type="term" value="P:peptidoglycan biosynthetic process"/>
    <property type="evidence" value="ECO:0007669"/>
    <property type="project" value="UniProtKB-UniRule"/>
</dbReference>
<keyword evidence="8 21" id="KW-0479">Metal-binding</keyword>
<keyword evidence="12 18" id="KW-0133">Cell shape</keyword>
<dbReference type="PROSITE" id="PS00843">
    <property type="entry name" value="DALA_DALA_LIGASE_1"/>
    <property type="match status" value="1"/>
</dbReference>
<evidence type="ECO:0000256" key="11">
    <source>
        <dbReference type="ARBA" id="ARBA00022842"/>
    </source>
</evidence>
<evidence type="ECO:0000256" key="21">
    <source>
        <dbReference type="PIRSR" id="PIRSR039102-3"/>
    </source>
</evidence>
<reference evidence="24 25" key="1">
    <citation type="submission" date="2016-06" db="EMBL/GenBank/DDBJ databases">
        <authorList>
            <person name="Kjaerup R.B."/>
            <person name="Dalgaard T.S."/>
            <person name="Juul-Madsen H.R."/>
        </authorList>
    </citation>
    <scope>NUCLEOTIDE SEQUENCE [LARGE SCALE GENOMIC DNA]</scope>
    <source>
        <strain evidence="24 25">CECT 8886</strain>
    </source>
</reference>
<gene>
    <name evidence="24" type="primary">ddlA</name>
    <name evidence="18" type="synonym">ddl</name>
    <name evidence="24" type="ORF">MSP8886_02811</name>
</gene>
<sequence length="365" mass="40424">MTAGKITVAIVFGGRSAEHEVSLQSAQNVIRSLDPERFTPVLIGIDRDGRWFLNEESIKLFHADNPKDIALNVSSPQVGLIPNGPERQLVRMDNKEALGQIDVLFPVLHGPYGEDGAVQGLAKMANLPCVGADVTASAVGMDKDIMKRLLRDAGIHNAAFTTLYHWQKEWPIDEIEAQYGYPVFVKPSNMGSSIGVSRASDKESLIQAITHAFQFDQKVLVEEAVDGRELEVAILGNDQVMASSVGEILTRDKFYSYESKYLDANATELNIPADISASQTARIQATAIQVYQLLCCSGLARVDMFLTSDDEIFINEINTLPDFTNISMYPKLWEHSGLSQQSLVTQLIELAIERFQQKHNLKVTR</sequence>
<feature type="active site" evidence="19">
    <location>
        <position position="18"/>
    </location>
</feature>
<evidence type="ECO:0000256" key="12">
    <source>
        <dbReference type="ARBA" id="ARBA00022960"/>
    </source>
</evidence>
<keyword evidence="6 18" id="KW-0963">Cytoplasm</keyword>
<evidence type="ECO:0000259" key="23">
    <source>
        <dbReference type="PROSITE" id="PS50975"/>
    </source>
</evidence>
<dbReference type="EC" id="6.3.2.4" evidence="18"/>
<feature type="domain" description="ATP-grasp" evidence="23">
    <location>
        <begin position="147"/>
        <end position="349"/>
    </location>
</feature>
<protein>
    <recommendedName>
        <fullName evidence="18">D-alanine--D-alanine ligase</fullName>
        <ecNumber evidence="18">6.3.2.4</ecNumber>
    </recommendedName>
    <alternativeName>
        <fullName evidence="18">D-Ala-D-Ala ligase</fullName>
    </alternativeName>
    <alternativeName>
        <fullName evidence="18">D-alanylalanine synthetase</fullName>
    </alternativeName>
</protein>
<comment type="catalytic activity">
    <reaction evidence="16 18">
        <text>2 D-alanine + ATP = D-alanyl-D-alanine + ADP + phosphate + H(+)</text>
        <dbReference type="Rhea" id="RHEA:11224"/>
        <dbReference type="ChEBI" id="CHEBI:15378"/>
        <dbReference type="ChEBI" id="CHEBI:30616"/>
        <dbReference type="ChEBI" id="CHEBI:43474"/>
        <dbReference type="ChEBI" id="CHEBI:57416"/>
        <dbReference type="ChEBI" id="CHEBI:57822"/>
        <dbReference type="ChEBI" id="CHEBI:456216"/>
        <dbReference type="EC" id="6.3.2.4"/>
    </reaction>
</comment>
<keyword evidence="25" id="KW-1185">Reference proteome</keyword>
<comment type="subcellular location">
    <subcellularLocation>
        <location evidence="3 18">Cytoplasm</location>
    </subcellularLocation>
</comment>
<dbReference type="UniPathway" id="UPA00219"/>
<feature type="binding site" evidence="20">
    <location>
        <position position="143"/>
    </location>
    <ligand>
        <name>ATP</name>
        <dbReference type="ChEBI" id="CHEBI:30616"/>
    </ligand>
</feature>
<comment type="cofactor">
    <cofactor evidence="21">
        <name>Mg(2+)</name>
        <dbReference type="ChEBI" id="CHEBI:18420"/>
    </cofactor>
    <cofactor evidence="21">
        <name>Mn(2+)</name>
        <dbReference type="ChEBI" id="CHEBI:29035"/>
    </cofactor>
    <text evidence="21">Binds 2 magnesium or manganese ions per subunit.</text>
</comment>
<feature type="active site" evidence="19">
    <location>
        <position position="327"/>
    </location>
</feature>
<dbReference type="PROSITE" id="PS50975">
    <property type="entry name" value="ATP_GRASP"/>
    <property type="match status" value="1"/>
</dbReference>
<dbReference type="RefSeq" id="WP_067017459.1">
    <property type="nucleotide sequence ID" value="NZ_FLOB01000006.1"/>
</dbReference>
<keyword evidence="10 22" id="KW-0067">ATP-binding</keyword>
<feature type="binding site" evidence="21">
    <location>
        <position position="318"/>
    </location>
    <ligand>
        <name>Mg(2+)</name>
        <dbReference type="ChEBI" id="CHEBI:18420"/>
        <label>2</label>
    </ligand>
</feature>
<keyword evidence="15 18" id="KW-0961">Cell wall biogenesis/degradation</keyword>
<dbReference type="PANTHER" id="PTHR23132:SF25">
    <property type="entry name" value="D-ALANINE--D-ALANINE LIGASE A"/>
    <property type="match status" value="1"/>
</dbReference>
<dbReference type="InterPro" id="IPR005905">
    <property type="entry name" value="D_ala_D_ala"/>
</dbReference>
<evidence type="ECO:0000256" key="10">
    <source>
        <dbReference type="ARBA" id="ARBA00022840"/>
    </source>
</evidence>
<keyword evidence="11 21" id="KW-0460">Magnesium</keyword>
<evidence type="ECO:0000256" key="15">
    <source>
        <dbReference type="ARBA" id="ARBA00023316"/>
    </source>
</evidence>
<evidence type="ECO:0000256" key="6">
    <source>
        <dbReference type="ARBA" id="ARBA00022490"/>
    </source>
</evidence>
<dbReference type="GO" id="GO:0005829">
    <property type="term" value="C:cytosol"/>
    <property type="evidence" value="ECO:0007669"/>
    <property type="project" value="UniProtKB-ARBA"/>
</dbReference>
<dbReference type="GO" id="GO:0008716">
    <property type="term" value="F:D-alanine-D-alanine ligase activity"/>
    <property type="evidence" value="ECO:0007669"/>
    <property type="project" value="UniProtKB-UniRule"/>
</dbReference>
<evidence type="ECO:0000256" key="8">
    <source>
        <dbReference type="ARBA" id="ARBA00022723"/>
    </source>
</evidence>
<keyword evidence="7 18" id="KW-0436">Ligase</keyword>
<feature type="binding site" evidence="21">
    <location>
        <position position="316"/>
    </location>
    <ligand>
        <name>Mg(2+)</name>
        <dbReference type="ChEBI" id="CHEBI:18420"/>
        <label>2</label>
    </ligand>
</feature>
<evidence type="ECO:0000256" key="7">
    <source>
        <dbReference type="ARBA" id="ARBA00022598"/>
    </source>
</evidence>
<dbReference type="PANTHER" id="PTHR23132">
    <property type="entry name" value="D-ALANINE--D-ALANINE LIGASE"/>
    <property type="match status" value="1"/>
</dbReference>
<evidence type="ECO:0000256" key="19">
    <source>
        <dbReference type="PIRSR" id="PIRSR039102-1"/>
    </source>
</evidence>
<evidence type="ECO:0000256" key="9">
    <source>
        <dbReference type="ARBA" id="ARBA00022741"/>
    </source>
</evidence>
<feature type="binding site" evidence="21">
    <location>
        <position position="316"/>
    </location>
    <ligand>
        <name>Mg(2+)</name>
        <dbReference type="ChEBI" id="CHEBI:18420"/>
        <label>1</label>
    </ligand>
</feature>
<dbReference type="InterPro" id="IPR016185">
    <property type="entry name" value="PreATP-grasp_dom_sf"/>
</dbReference>
<dbReference type="AlphaFoldDB" id="A0A1A8TLF7"/>
<dbReference type="Pfam" id="PF07478">
    <property type="entry name" value="Dala_Dala_lig_C"/>
    <property type="match status" value="1"/>
</dbReference>
<dbReference type="NCBIfam" id="TIGR01205">
    <property type="entry name" value="D_ala_D_alaTIGR"/>
    <property type="match status" value="1"/>
</dbReference>
<dbReference type="EMBL" id="FLOB01000006">
    <property type="protein sequence ID" value="SBS33599.1"/>
    <property type="molecule type" value="Genomic_DNA"/>
</dbReference>
<evidence type="ECO:0000256" key="16">
    <source>
        <dbReference type="ARBA" id="ARBA00047614"/>
    </source>
</evidence>
<evidence type="ECO:0000256" key="20">
    <source>
        <dbReference type="PIRSR" id="PIRSR039102-2"/>
    </source>
</evidence>
<dbReference type="InterPro" id="IPR000291">
    <property type="entry name" value="D-Ala_lig_Van_CS"/>
</dbReference>
<dbReference type="GO" id="GO:0008360">
    <property type="term" value="P:regulation of cell shape"/>
    <property type="evidence" value="ECO:0007669"/>
    <property type="project" value="UniProtKB-KW"/>
</dbReference>
<evidence type="ECO:0000256" key="4">
    <source>
        <dbReference type="ARBA" id="ARBA00004752"/>
    </source>
</evidence>
<dbReference type="HAMAP" id="MF_00047">
    <property type="entry name" value="Dala_Dala_lig"/>
    <property type="match status" value="1"/>
</dbReference>
<keyword evidence="14 21" id="KW-0464">Manganese</keyword>